<dbReference type="CDD" id="cd10442">
    <property type="entry name" value="GIY-YIG_PLEs"/>
    <property type="match status" value="1"/>
</dbReference>
<dbReference type="AlphaFoldDB" id="A0A8S2XAJ5"/>
<evidence type="ECO:0000313" key="2">
    <source>
        <dbReference type="EMBL" id="CAF4485032.1"/>
    </source>
</evidence>
<organism evidence="2 3">
    <name type="scientific">Didymodactylos carnosus</name>
    <dbReference type="NCBI Taxonomy" id="1234261"/>
    <lineage>
        <taxon>Eukaryota</taxon>
        <taxon>Metazoa</taxon>
        <taxon>Spiralia</taxon>
        <taxon>Gnathifera</taxon>
        <taxon>Rotifera</taxon>
        <taxon>Eurotatoria</taxon>
        <taxon>Bdelloidea</taxon>
        <taxon>Philodinida</taxon>
        <taxon>Philodinidae</taxon>
        <taxon>Didymodactylos</taxon>
    </lineage>
</organism>
<proteinExistence type="predicted"/>
<comment type="caution">
    <text evidence="2">The sequence shown here is derived from an EMBL/GenBank/DDBJ whole genome shotgun (WGS) entry which is preliminary data.</text>
</comment>
<dbReference type="PANTHER" id="PTHR21301">
    <property type="entry name" value="REVERSE TRANSCRIPTASE"/>
    <property type="match status" value="1"/>
</dbReference>
<gene>
    <name evidence="2" type="ORF">SRO942_LOCUS44028</name>
</gene>
<dbReference type="OrthoDB" id="10063418at2759"/>
<feature type="domain" description="Helix-turn-helix" evidence="1">
    <location>
        <begin position="2"/>
        <end position="36"/>
    </location>
</feature>
<dbReference type="Pfam" id="PF26215">
    <property type="entry name" value="HTH_animal"/>
    <property type="match status" value="1"/>
</dbReference>
<accession>A0A8S2XAJ5</accession>
<dbReference type="PANTHER" id="PTHR21301:SF10">
    <property type="entry name" value="REVERSE TRANSCRIPTASE DOMAIN-CONTAINING PROTEIN"/>
    <property type="match status" value="1"/>
</dbReference>
<sequence>MRICSTPENMKTEIDRLKTTLTSNGYPPHIIKRGIREGGIITKRILQQPRQPQQKTGKTVFFVLPYYGQETFIFSQRIKKVCRKLLPRLTLNFSFRKYSTIRSVFLSLQKGQDPEKRMKKLVYKINCKNCDKHYFGETGRTRSKRMIDHKRAIRNNYESSKLAKHVYDNNHTVDIDKVETMTLETNWRRRIIKESLYTHNSAEKAFNDTKHQLRVFG</sequence>
<evidence type="ECO:0000259" key="1">
    <source>
        <dbReference type="Pfam" id="PF26215"/>
    </source>
</evidence>
<dbReference type="EMBL" id="CAJOBC010103306">
    <property type="protein sequence ID" value="CAF4485032.1"/>
    <property type="molecule type" value="Genomic_DNA"/>
</dbReference>
<protein>
    <recommendedName>
        <fullName evidence="1">Helix-turn-helix domain-containing protein</fullName>
    </recommendedName>
</protein>
<name>A0A8S2XAJ5_9BILA</name>
<dbReference type="InterPro" id="IPR058912">
    <property type="entry name" value="HTH_animal"/>
</dbReference>
<reference evidence="2" key="1">
    <citation type="submission" date="2021-02" db="EMBL/GenBank/DDBJ databases">
        <authorList>
            <person name="Nowell W R."/>
        </authorList>
    </citation>
    <scope>NUCLEOTIDE SEQUENCE</scope>
</reference>
<dbReference type="Proteomes" id="UP000681722">
    <property type="component" value="Unassembled WGS sequence"/>
</dbReference>
<evidence type="ECO:0000313" key="3">
    <source>
        <dbReference type="Proteomes" id="UP000681722"/>
    </source>
</evidence>